<feature type="region of interest" description="Disordered" evidence="4">
    <location>
        <begin position="596"/>
        <end position="617"/>
    </location>
</feature>
<dbReference type="SMART" id="SM00249">
    <property type="entry name" value="PHD"/>
    <property type="match status" value="3"/>
</dbReference>
<keyword evidence="2" id="KW-0863">Zinc-finger</keyword>
<evidence type="ECO:0000256" key="1">
    <source>
        <dbReference type="ARBA" id="ARBA00022723"/>
    </source>
</evidence>
<dbReference type="Proteomes" id="UP000018538">
    <property type="component" value="Unassembled WGS sequence"/>
</dbReference>
<dbReference type="InterPro" id="IPR013083">
    <property type="entry name" value="Znf_RING/FYVE/PHD"/>
</dbReference>
<protein>
    <recommendedName>
        <fullName evidence="5">Zinc finger PHD-type domain-containing protein</fullName>
    </recommendedName>
</protein>
<evidence type="ECO:0000313" key="7">
    <source>
        <dbReference type="Proteomes" id="UP000018538"/>
    </source>
</evidence>
<dbReference type="OrthoDB" id="20839at2759"/>
<keyword evidence="3" id="KW-0862">Zinc</keyword>
<feature type="region of interest" description="Disordered" evidence="4">
    <location>
        <begin position="730"/>
        <end position="760"/>
    </location>
</feature>
<feature type="compositionally biased region" description="Acidic residues" evidence="4">
    <location>
        <begin position="1066"/>
        <end position="1085"/>
    </location>
</feature>
<feature type="region of interest" description="Disordered" evidence="4">
    <location>
        <begin position="40"/>
        <end position="70"/>
    </location>
</feature>
<dbReference type="EMBL" id="KI635766">
    <property type="protein sequence ID" value="ETB59775.1"/>
    <property type="molecule type" value="Genomic_DNA"/>
</dbReference>
<evidence type="ECO:0000256" key="4">
    <source>
        <dbReference type="SAM" id="MobiDB-lite"/>
    </source>
</evidence>
<feature type="region of interest" description="Disordered" evidence="4">
    <location>
        <begin position="1065"/>
        <end position="1109"/>
    </location>
</feature>
<feature type="compositionally biased region" description="Basic and acidic residues" evidence="4">
    <location>
        <begin position="751"/>
        <end position="760"/>
    </location>
</feature>
<evidence type="ECO:0000313" key="6">
    <source>
        <dbReference type="EMBL" id="ETB59775.1"/>
    </source>
</evidence>
<dbReference type="Pfam" id="PF13771">
    <property type="entry name" value="zf-HC5HC2H"/>
    <property type="match status" value="1"/>
</dbReference>
<evidence type="ECO:0000259" key="5">
    <source>
        <dbReference type="SMART" id="SM00249"/>
    </source>
</evidence>
<dbReference type="Gene3D" id="3.30.40.10">
    <property type="entry name" value="Zinc/RING finger domain, C3HC4 (zinc finger)"/>
    <property type="match status" value="3"/>
</dbReference>
<feature type="domain" description="Zinc finger PHD-type" evidence="5">
    <location>
        <begin position="277"/>
        <end position="321"/>
    </location>
</feature>
<name>V7PLD2_PLAYE</name>
<sequence length="1109" mass="131068">MKSEEDNLGSYLENESHISSSDCCLSSLSEMSFFSKLSVKDGQEVEKEAEKEGKKEAEKKAEKEAEKEAEKDGKKNTYNIYDNSYDNKMKKRIQKIIKGPYIINGYEQEKTRCEVCLKTQGILMKCFNINCEKYMHPLCAFMCGLHIKCKNSNKKFLNFQNKIDYCFPRIFFFIRCISHSVKKCGVVNIYDELIKRRRKYLNRDLYPNIYENIKKERKQKNSLKLKVRNNNLPTSNNNNNNNNNDVFEVLAYNLNYLYPYQYSFFLLPNIYYIKNDMCSVCFTKNKKKELLYCKYCNVCVHKTCYLVDTSSIEYFFYKKKKKIHTFLLHSKEQKVKHLLFKIKEKKKNIINMLQNKDSESISKSGEAKDEKDQNGTCEKDQNCVKNSNSFKELLQNEINSCLNTASHLKDIESVKMIKNLNKKSNSFNYLIKEEEKLLTDIEDVEEHKLFICDICANNYNYENANCILCSRKGGAIKIVKINDYIKPDKNKNKKNNFLKHEKNSVFIHMQCALYSPQIIINDITEEYYQLYNYDNLANKEQIVNNQKNNFHSDSEILQLNKENYYDKKQKMLNDFLYKQYTYTNLKKTDKKNSLNIKKNNSIGAPRGRPPLNNNNNSIEPILENIKITSKNNSYENKFNKMGSSKSDLFDSTIDLENKNKDDEENEQDENEYDEKIKRRKKTTEIIDSLNKIEKKQNDLKITNSDQIKNNNTNIHCQQILTKYNTIDQKEPAQITERRRGRMRKSQSLNNNKKEVQSIEQIKRESDSKIYPINNEGCVEIVKSDNINKINSLDDNNNNASMIFDGVTYNNKINNNYYYNLSKKKKSYKIIIKDQLKRYLNKNTCYICNMTYGYTHKCIENSCNNYFHISCAKIHNFFFEYDYNFLKAHPNITNLDITRIPNSIIFCEDHSKNRRKAKPSIQLFSKLRSFLELANIVVNQMKKKEEIKYNWIKNYFEEGKIGIQSYNYKHNNIGNNVNLLTISDDLNYCENNINNNNNFNYKYEMSWENNYTNLNNKDDNNTLNSSINDQFNSEISKKEYNKNYFIKKNIMNDLDLITDQLKSDESNLFDDNESDINDSDYSEELDDKNKDLNNTENLSVDNFKDDNNSE</sequence>
<feature type="compositionally biased region" description="Acidic residues" evidence="4">
    <location>
        <begin position="662"/>
        <end position="672"/>
    </location>
</feature>
<keyword evidence="7" id="KW-1185">Reference proteome</keyword>
<feature type="domain" description="Zinc finger PHD-type" evidence="5">
    <location>
        <begin position="843"/>
        <end position="910"/>
    </location>
</feature>
<evidence type="ECO:0000256" key="2">
    <source>
        <dbReference type="ARBA" id="ARBA00022771"/>
    </source>
</evidence>
<organism evidence="6 7">
    <name type="scientific">Plasmodium yoelii 17X</name>
    <dbReference type="NCBI Taxonomy" id="1323249"/>
    <lineage>
        <taxon>Eukaryota</taxon>
        <taxon>Sar</taxon>
        <taxon>Alveolata</taxon>
        <taxon>Apicomplexa</taxon>
        <taxon>Aconoidasida</taxon>
        <taxon>Haemosporida</taxon>
        <taxon>Plasmodiidae</taxon>
        <taxon>Plasmodium</taxon>
        <taxon>Plasmodium (Vinckeia)</taxon>
    </lineage>
</organism>
<gene>
    <name evidence="6" type="ORF">YYC_03166</name>
</gene>
<feature type="domain" description="Zinc finger PHD-type" evidence="5">
    <location>
        <begin position="112"/>
        <end position="180"/>
    </location>
</feature>
<keyword evidence="1" id="KW-0479">Metal-binding</keyword>
<dbReference type="GO" id="GO:0008270">
    <property type="term" value="F:zinc ion binding"/>
    <property type="evidence" value="ECO:0007669"/>
    <property type="project" value="UniProtKB-KW"/>
</dbReference>
<evidence type="ECO:0000256" key="3">
    <source>
        <dbReference type="ARBA" id="ARBA00022833"/>
    </source>
</evidence>
<accession>V7PLD2</accession>
<dbReference type="InterPro" id="IPR001965">
    <property type="entry name" value="Znf_PHD"/>
</dbReference>
<proteinExistence type="predicted"/>
<feature type="region of interest" description="Disordered" evidence="4">
    <location>
        <begin position="656"/>
        <end position="675"/>
    </location>
</feature>
<dbReference type="Pfam" id="PF13832">
    <property type="entry name" value="zf-HC5HC2H_2"/>
    <property type="match status" value="1"/>
</dbReference>
<reference evidence="6 7" key="1">
    <citation type="submission" date="2013-11" db="EMBL/GenBank/DDBJ databases">
        <title>The Genome Sequence of Plasmodium yoelii 17X.</title>
        <authorList>
            <consortium name="The Broad Institute Genomics Platform"/>
            <consortium name="The Broad Institute Genome Sequencing Center for Infectious Disease"/>
            <person name="Neafsey D."/>
            <person name="Adams J."/>
            <person name="Walker B."/>
            <person name="Young S.K."/>
            <person name="Zeng Q."/>
            <person name="Gargeya S."/>
            <person name="Fitzgerald M."/>
            <person name="Haas B."/>
            <person name="Abouelleil A."/>
            <person name="Alvarado L."/>
            <person name="Chapman S.B."/>
            <person name="Gainer-Dewar J."/>
            <person name="Goldberg J."/>
            <person name="Griggs A."/>
            <person name="Gujja S."/>
            <person name="Hansen M."/>
            <person name="Howarth C."/>
            <person name="Imamovic A."/>
            <person name="Ireland A."/>
            <person name="Larimer J."/>
            <person name="McCowan C."/>
            <person name="Murphy C."/>
            <person name="Pearson M."/>
            <person name="Poon T.W."/>
            <person name="Priest M."/>
            <person name="Roberts A."/>
            <person name="Saif S."/>
            <person name="Shea T."/>
            <person name="Sykes S."/>
            <person name="Wortman J."/>
            <person name="Nusbaum C."/>
            <person name="Birren B."/>
        </authorList>
    </citation>
    <scope>NUCLEOTIDE SEQUENCE [LARGE SCALE GENOMIC DNA]</scope>
    <source>
        <strain evidence="6 7">17X</strain>
    </source>
</reference>
<dbReference type="AlphaFoldDB" id="V7PLD2"/>